<name>A0A2N9EGX0_FAGSY</name>
<keyword evidence="1" id="KW-0472">Membrane</keyword>
<organism evidence="2">
    <name type="scientific">Fagus sylvatica</name>
    <name type="common">Beechnut</name>
    <dbReference type="NCBI Taxonomy" id="28930"/>
    <lineage>
        <taxon>Eukaryota</taxon>
        <taxon>Viridiplantae</taxon>
        <taxon>Streptophyta</taxon>
        <taxon>Embryophyta</taxon>
        <taxon>Tracheophyta</taxon>
        <taxon>Spermatophyta</taxon>
        <taxon>Magnoliopsida</taxon>
        <taxon>eudicotyledons</taxon>
        <taxon>Gunneridae</taxon>
        <taxon>Pentapetalae</taxon>
        <taxon>rosids</taxon>
        <taxon>fabids</taxon>
        <taxon>Fagales</taxon>
        <taxon>Fagaceae</taxon>
        <taxon>Fagus</taxon>
    </lineage>
</organism>
<keyword evidence="1" id="KW-1133">Transmembrane helix</keyword>
<protein>
    <submittedName>
        <fullName evidence="2">Uncharacterized protein</fullName>
    </submittedName>
</protein>
<evidence type="ECO:0000313" key="3">
    <source>
        <dbReference type="EMBL" id="SPD27376.1"/>
    </source>
</evidence>
<reference evidence="2" key="1">
    <citation type="submission" date="2018-02" db="EMBL/GenBank/DDBJ databases">
        <authorList>
            <person name="Cohen D.B."/>
            <person name="Kent A.D."/>
        </authorList>
    </citation>
    <scope>NUCLEOTIDE SEQUENCE</scope>
</reference>
<feature type="transmembrane region" description="Helical" evidence="1">
    <location>
        <begin position="6"/>
        <end position="23"/>
    </location>
</feature>
<gene>
    <name evidence="2" type="ORF">FSB_LOCUS1885</name>
    <name evidence="3" type="ORF">FSB_LOCUS55258</name>
</gene>
<sequence length="64" mass="6977">MLKPWVDLVSFCVVFIAFIIYGLRYPTELIGRIQAPGWRSLYGAGPAHADLTAQAGPSDLVAQD</sequence>
<evidence type="ECO:0000313" key="2">
    <source>
        <dbReference type="EMBL" id="SPC74003.1"/>
    </source>
</evidence>
<dbReference type="EMBL" id="OIVN01000086">
    <property type="protein sequence ID" value="SPC74003.1"/>
    <property type="molecule type" value="Genomic_DNA"/>
</dbReference>
<accession>A0A2N9EGX0</accession>
<dbReference type="EMBL" id="OIVN01006190">
    <property type="protein sequence ID" value="SPD27376.1"/>
    <property type="molecule type" value="Genomic_DNA"/>
</dbReference>
<dbReference type="AlphaFoldDB" id="A0A2N9EGX0"/>
<keyword evidence="1" id="KW-0812">Transmembrane</keyword>
<evidence type="ECO:0000256" key="1">
    <source>
        <dbReference type="SAM" id="Phobius"/>
    </source>
</evidence>
<proteinExistence type="predicted"/>